<dbReference type="InterPro" id="IPR027417">
    <property type="entry name" value="P-loop_NTPase"/>
</dbReference>
<name>A0A3B1CD40_9ZZZZ</name>
<evidence type="ECO:0000313" key="20">
    <source>
        <dbReference type="EMBL" id="VAX28139.1"/>
    </source>
</evidence>
<dbReference type="InterPro" id="IPR036388">
    <property type="entry name" value="WH-like_DNA-bd_sf"/>
</dbReference>
<dbReference type="InterPro" id="IPR002121">
    <property type="entry name" value="HRDC_dom"/>
</dbReference>
<dbReference type="Gene3D" id="1.10.10.1390">
    <property type="entry name" value="ATP-dependent DNA helicase RecQ"/>
    <property type="match status" value="1"/>
</dbReference>
<dbReference type="InterPro" id="IPR010997">
    <property type="entry name" value="HRDC-like_sf"/>
</dbReference>
<evidence type="ECO:0000259" key="19">
    <source>
        <dbReference type="PROSITE" id="PS51194"/>
    </source>
</evidence>
<evidence type="ECO:0000256" key="10">
    <source>
        <dbReference type="ARBA" id="ARBA00022840"/>
    </source>
</evidence>
<dbReference type="Pfam" id="PF14493">
    <property type="entry name" value="HTH_40"/>
    <property type="match status" value="1"/>
</dbReference>
<dbReference type="SMART" id="SM00487">
    <property type="entry name" value="DEXDc"/>
    <property type="match status" value="1"/>
</dbReference>
<keyword evidence="13" id="KW-0234">DNA repair</keyword>
<dbReference type="SMART" id="SM00956">
    <property type="entry name" value="RQC"/>
    <property type="match status" value="1"/>
</dbReference>
<dbReference type="InterPro" id="IPR044876">
    <property type="entry name" value="HRDC_dom_sf"/>
</dbReference>
<dbReference type="InterPro" id="IPR014001">
    <property type="entry name" value="Helicase_ATP-bd"/>
</dbReference>
<sequence>MNYKAILKSTFGFDEFRPLQEDIINCILNKKDSLVIMPTGGGKSLCFQIPALIFEGLTIVISPLISLMKDQVQQLTEVGINAVFLNSSLSPEDYRINEELIRNNRAKLLYVAPETLTMEKTLNLLSSVKVDCITVDEAHCISEWGHDFRPEYRQIADISLKFKDAVIAAFTATATPQVQDDIIKNLKLKNSKKFVASFNRKNLYLQIIPKFDPLSQTVEFLEKYPNQSGIIYCFSRRQVDELYEELNNRKFSVRPYHAGLSDADRKKHQEEFIRDDVQIIVATIAFGMGINKPNVRFVIHHDLPKNIESYYQEIGRAGRDGLRAHCLLLFGYGDISKINYFIDQKEDKEKRIAKLHLDALVRYAEAYNCRRIPLLNYFGEKYDQDECGMCDNCEKEEKDLVDVTTEAQKFLSCIKRTGEIFGAVHIVDVLRGSKAQKVINKNHHMLSTFGIGKDLAKEQWLNLSRQFIQHNIIEKDFEFGSLKITERGLDVLRGNLSVKGKLIEETLQYKKQPESILQYDRKLFESLRILRKRLADKSNIPPYVIFPDKTLIEMASYFPQTENALSGIHGVGEQKLKRYGKTFLAEIIKYCEVNNITEKIAAKHKTRKRSKLKSKRFLEVGEAYEQVNSFDELINKFNVKQNTIISHLATYVREGNKINPDMLLKLIDANEKKQKEVFTAFEQLGVNSLRPIFDELEETVTYDDLHILRICYMIQNYD</sequence>
<organism evidence="20">
    <name type="scientific">hydrothermal vent metagenome</name>
    <dbReference type="NCBI Taxonomy" id="652676"/>
    <lineage>
        <taxon>unclassified sequences</taxon>
        <taxon>metagenomes</taxon>
        <taxon>ecological metagenomes</taxon>
    </lineage>
</organism>
<dbReference type="SUPFAM" id="SSF47819">
    <property type="entry name" value="HRDC-like"/>
    <property type="match status" value="1"/>
</dbReference>
<evidence type="ECO:0000256" key="12">
    <source>
        <dbReference type="ARBA" id="ARBA00023172"/>
    </source>
</evidence>
<evidence type="ECO:0000256" key="5">
    <source>
        <dbReference type="ARBA" id="ARBA00022741"/>
    </source>
</evidence>
<keyword evidence="12" id="KW-0233">DNA recombination</keyword>
<dbReference type="GO" id="GO:0043138">
    <property type="term" value="F:3'-5' DNA helicase activity"/>
    <property type="evidence" value="ECO:0007669"/>
    <property type="project" value="UniProtKB-EC"/>
</dbReference>
<evidence type="ECO:0000256" key="8">
    <source>
        <dbReference type="ARBA" id="ARBA00022806"/>
    </source>
</evidence>
<dbReference type="InterPro" id="IPR032284">
    <property type="entry name" value="RecQ_Zn-bd"/>
</dbReference>
<dbReference type="Pfam" id="PF00270">
    <property type="entry name" value="DEAD"/>
    <property type="match status" value="1"/>
</dbReference>
<evidence type="ECO:0000256" key="3">
    <source>
        <dbReference type="ARBA" id="ARBA00005446"/>
    </source>
</evidence>
<dbReference type="PROSITE" id="PS51194">
    <property type="entry name" value="HELICASE_CTER"/>
    <property type="match status" value="1"/>
</dbReference>
<comment type="catalytic activity">
    <reaction evidence="15">
        <text>Couples ATP hydrolysis with the unwinding of duplex DNA by translocating in the 3'-5' direction.</text>
        <dbReference type="EC" id="5.6.2.4"/>
    </reaction>
</comment>
<dbReference type="Pfam" id="PF16124">
    <property type="entry name" value="RecQ_Zn_bind"/>
    <property type="match status" value="1"/>
</dbReference>
<dbReference type="InterPro" id="IPR011545">
    <property type="entry name" value="DEAD/DEAH_box_helicase_dom"/>
</dbReference>
<dbReference type="NCBIfam" id="TIGR00614">
    <property type="entry name" value="recQ_fam"/>
    <property type="match status" value="1"/>
</dbReference>
<evidence type="ECO:0000259" key="18">
    <source>
        <dbReference type="PROSITE" id="PS51192"/>
    </source>
</evidence>
<dbReference type="SMART" id="SM00341">
    <property type="entry name" value="HRDC"/>
    <property type="match status" value="1"/>
</dbReference>
<dbReference type="Pfam" id="PF00271">
    <property type="entry name" value="Helicase_C"/>
    <property type="match status" value="1"/>
</dbReference>
<evidence type="ECO:0000256" key="1">
    <source>
        <dbReference type="ARBA" id="ARBA00001946"/>
    </source>
</evidence>
<dbReference type="InterPro" id="IPR004589">
    <property type="entry name" value="DNA_helicase_ATP-dep_RecQ"/>
</dbReference>
<dbReference type="GO" id="GO:0005737">
    <property type="term" value="C:cytoplasm"/>
    <property type="evidence" value="ECO:0007669"/>
    <property type="project" value="TreeGrafter"/>
</dbReference>
<dbReference type="Pfam" id="PF00570">
    <property type="entry name" value="HRDC"/>
    <property type="match status" value="1"/>
</dbReference>
<dbReference type="GO" id="GO:0005524">
    <property type="term" value="F:ATP binding"/>
    <property type="evidence" value="ECO:0007669"/>
    <property type="project" value="UniProtKB-KW"/>
</dbReference>
<proteinExistence type="inferred from homology"/>
<dbReference type="InterPro" id="IPR006293">
    <property type="entry name" value="DNA_helicase_ATP-dep_RecQ_bac"/>
</dbReference>
<dbReference type="CDD" id="cd18794">
    <property type="entry name" value="SF2_C_RecQ"/>
    <property type="match status" value="1"/>
</dbReference>
<dbReference type="CDD" id="cd17920">
    <property type="entry name" value="DEXHc_RecQ"/>
    <property type="match status" value="1"/>
</dbReference>
<comment type="similarity">
    <text evidence="3">Belongs to the helicase family. RecQ subfamily.</text>
</comment>
<evidence type="ECO:0000256" key="7">
    <source>
        <dbReference type="ARBA" id="ARBA00022801"/>
    </source>
</evidence>
<evidence type="ECO:0000256" key="14">
    <source>
        <dbReference type="ARBA" id="ARBA00023235"/>
    </source>
</evidence>
<dbReference type="PANTHER" id="PTHR13710">
    <property type="entry name" value="DNA HELICASE RECQ FAMILY MEMBER"/>
    <property type="match status" value="1"/>
</dbReference>
<feature type="domain" description="Helicase ATP-binding" evidence="18">
    <location>
        <begin position="24"/>
        <end position="192"/>
    </location>
</feature>
<keyword evidence="14" id="KW-0413">Isomerase</keyword>
<dbReference type="AlphaFoldDB" id="A0A3B1CD40"/>
<reference evidence="20" key="1">
    <citation type="submission" date="2018-06" db="EMBL/GenBank/DDBJ databases">
        <authorList>
            <person name="Zhirakovskaya E."/>
        </authorList>
    </citation>
    <scope>NUCLEOTIDE SEQUENCE</scope>
</reference>
<dbReference type="PANTHER" id="PTHR13710:SF105">
    <property type="entry name" value="ATP-DEPENDENT DNA HELICASE Q1"/>
    <property type="match status" value="1"/>
</dbReference>
<keyword evidence="9" id="KW-0862">Zinc</keyword>
<dbReference type="GO" id="GO:0009432">
    <property type="term" value="P:SOS response"/>
    <property type="evidence" value="ECO:0007669"/>
    <property type="project" value="InterPro"/>
</dbReference>
<dbReference type="PROSITE" id="PS51192">
    <property type="entry name" value="HELICASE_ATP_BIND_1"/>
    <property type="match status" value="1"/>
</dbReference>
<dbReference type="GO" id="GO:0016787">
    <property type="term" value="F:hydrolase activity"/>
    <property type="evidence" value="ECO:0007669"/>
    <property type="project" value="UniProtKB-KW"/>
</dbReference>
<keyword evidence="10" id="KW-0067">ATP-binding</keyword>
<comment type="cofactor">
    <cofactor evidence="2">
        <name>Zn(2+)</name>
        <dbReference type="ChEBI" id="CHEBI:29105"/>
    </cofactor>
</comment>
<dbReference type="Gene3D" id="1.10.10.10">
    <property type="entry name" value="Winged helix-like DNA-binding domain superfamily/Winged helix DNA-binding domain"/>
    <property type="match status" value="1"/>
</dbReference>
<dbReference type="Gene3D" id="1.10.150.80">
    <property type="entry name" value="HRDC domain"/>
    <property type="match status" value="1"/>
</dbReference>
<evidence type="ECO:0000256" key="16">
    <source>
        <dbReference type="ARBA" id="ARBA00034808"/>
    </source>
</evidence>
<dbReference type="GO" id="GO:0003677">
    <property type="term" value="F:DNA binding"/>
    <property type="evidence" value="ECO:0007669"/>
    <property type="project" value="UniProtKB-KW"/>
</dbReference>
<keyword evidence="5" id="KW-0547">Nucleotide-binding</keyword>
<dbReference type="GO" id="GO:0046872">
    <property type="term" value="F:metal ion binding"/>
    <property type="evidence" value="ECO:0007669"/>
    <property type="project" value="UniProtKB-KW"/>
</dbReference>
<accession>A0A3B1CD40</accession>
<dbReference type="Gene3D" id="3.40.50.300">
    <property type="entry name" value="P-loop containing nucleotide triphosphate hydrolases"/>
    <property type="match status" value="2"/>
</dbReference>
<dbReference type="EMBL" id="UOGD01000404">
    <property type="protein sequence ID" value="VAX28139.1"/>
    <property type="molecule type" value="Genomic_DNA"/>
</dbReference>
<dbReference type="FunFam" id="1.10.150.80:FF:000002">
    <property type="entry name" value="ATP-dependent DNA helicase RecQ"/>
    <property type="match status" value="1"/>
</dbReference>
<dbReference type="SUPFAM" id="SSF52540">
    <property type="entry name" value="P-loop containing nucleoside triphosphate hydrolases"/>
    <property type="match status" value="2"/>
</dbReference>
<dbReference type="GO" id="GO:0043590">
    <property type="term" value="C:bacterial nucleoid"/>
    <property type="evidence" value="ECO:0007669"/>
    <property type="project" value="TreeGrafter"/>
</dbReference>
<evidence type="ECO:0000256" key="6">
    <source>
        <dbReference type="ARBA" id="ARBA00022763"/>
    </source>
</evidence>
<evidence type="ECO:0000256" key="2">
    <source>
        <dbReference type="ARBA" id="ARBA00001947"/>
    </source>
</evidence>
<evidence type="ECO:0000256" key="13">
    <source>
        <dbReference type="ARBA" id="ARBA00023204"/>
    </source>
</evidence>
<evidence type="ECO:0000256" key="4">
    <source>
        <dbReference type="ARBA" id="ARBA00022723"/>
    </source>
</evidence>
<dbReference type="GO" id="GO:0006310">
    <property type="term" value="P:DNA recombination"/>
    <property type="evidence" value="ECO:0007669"/>
    <property type="project" value="UniProtKB-KW"/>
</dbReference>
<dbReference type="InterPro" id="IPR029491">
    <property type="entry name" value="Helicase_HTH"/>
</dbReference>
<protein>
    <recommendedName>
        <fullName evidence="16">DNA 3'-5' helicase</fullName>
        <ecNumber evidence="16">5.6.2.4</ecNumber>
    </recommendedName>
</protein>
<dbReference type="SMART" id="SM00490">
    <property type="entry name" value="HELICc"/>
    <property type="match status" value="1"/>
</dbReference>
<dbReference type="GO" id="GO:0009378">
    <property type="term" value="F:four-way junction helicase activity"/>
    <property type="evidence" value="ECO:0007669"/>
    <property type="project" value="TreeGrafter"/>
</dbReference>
<keyword evidence="7" id="KW-0378">Hydrolase</keyword>
<comment type="cofactor">
    <cofactor evidence="1">
        <name>Mg(2+)</name>
        <dbReference type="ChEBI" id="CHEBI:18420"/>
    </cofactor>
</comment>
<keyword evidence="8 20" id="KW-0347">Helicase</keyword>
<dbReference type="NCBIfam" id="TIGR01389">
    <property type="entry name" value="recQ"/>
    <property type="match status" value="1"/>
</dbReference>
<evidence type="ECO:0000256" key="9">
    <source>
        <dbReference type="ARBA" id="ARBA00022833"/>
    </source>
</evidence>
<dbReference type="InterPro" id="IPR001650">
    <property type="entry name" value="Helicase_C-like"/>
</dbReference>
<keyword evidence="4" id="KW-0479">Metal-binding</keyword>
<evidence type="ECO:0000256" key="11">
    <source>
        <dbReference type="ARBA" id="ARBA00023125"/>
    </source>
</evidence>
<keyword evidence="6" id="KW-0227">DNA damage</keyword>
<dbReference type="InterPro" id="IPR018982">
    <property type="entry name" value="RQC_domain"/>
</dbReference>
<feature type="domain" description="Helicase C-terminal" evidence="19">
    <location>
        <begin position="213"/>
        <end position="361"/>
    </location>
</feature>
<dbReference type="EC" id="5.6.2.4" evidence="16"/>
<keyword evidence="11" id="KW-0238">DNA-binding</keyword>
<feature type="domain" description="HRDC" evidence="17">
    <location>
        <begin position="517"/>
        <end position="597"/>
    </location>
</feature>
<dbReference type="Pfam" id="PF09382">
    <property type="entry name" value="RQC"/>
    <property type="match status" value="1"/>
</dbReference>
<dbReference type="GO" id="GO:0030894">
    <property type="term" value="C:replisome"/>
    <property type="evidence" value="ECO:0007669"/>
    <property type="project" value="TreeGrafter"/>
</dbReference>
<evidence type="ECO:0000256" key="15">
    <source>
        <dbReference type="ARBA" id="ARBA00034617"/>
    </source>
</evidence>
<dbReference type="FunFam" id="3.40.50.300:FF:000296">
    <property type="entry name" value="ATP-dependent DNA helicase RecQ"/>
    <property type="match status" value="1"/>
</dbReference>
<gene>
    <name evidence="20" type="ORF">MNBD_IGNAVI01-2967</name>
</gene>
<evidence type="ECO:0000259" key="17">
    <source>
        <dbReference type="PROSITE" id="PS50967"/>
    </source>
</evidence>
<dbReference type="GO" id="GO:0006260">
    <property type="term" value="P:DNA replication"/>
    <property type="evidence" value="ECO:0007669"/>
    <property type="project" value="InterPro"/>
</dbReference>
<dbReference type="GO" id="GO:0006281">
    <property type="term" value="P:DNA repair"/>
    <property type="evidence" value="ECO:0007669"/>
    <property type="project" value="UniProtKB-KW"/>
</dbReference>
<dbReference type="PROSITE" id="PS50967">
    <property type="entry name" value="HRDC"/>
    <property type="match status" value="1"/>
</dbReference>
<dbReference type="FunFam" id="3.40.50.300:FF:000156">
    <property type="entry name" value="ATP-dependent DNA helicase recQ"/>
    <property type="match status" value="1"/>
</dbReference>